<comment type="caution">
    <text evidence="2">The sequence shown here is derived from an EMBL/GenBank/DDBJ whole genome shotgun (WGS) entry which is preliminary data.</text>
</comment>
<evidence type="ECO:0000256" key="1">
    <source>
        <dbReference type="SAM" id="SignalP"/>
    </source>
</evidence>
<sequence>MIFSRITACGKLLILFIAHIELAHYDPEHPPAYENFNVANARSLGFITCLGNKSDQQLPSILPTHQGRFFNPKTKTMQQLCAKPQYGGGNPFEHVGGYCGRSSIESEQNLTGFVLFDVSFGAKVNTYLAAPRMLAECSFRCFCSNITVLNETLPEAGQRDNIYIQPEFIAATDRLIYDRAVNRLDSTFQTRVDVIDNYSIQYPLLDKYLYKLGPGESSVWVDATIDSFDVEVVAQFEAIDENDVPDLIDTHSYIDGNAEGQSSISLDPPNAGGYCYNGPNGEREVFFSDEMTLRKDWTWDNLPISAAIPFHCWINCYCSDPPEMTPKQQNVTQLKMWNILIEPSVQMGIFQTSDGSIRLETVVTKDGTTDTTNVQIVPAYPLADGPNTCGSSGSQLCLESWPSSIAAKPTAPPGIPDLAYDASTQSAGTCGLSKTCTSQASCGTSDKTCKCTEPDSPTAQRYGLDPVFPSPLCLAITALIVGGKKSSQPGLGGRGLFLGGTRVMLNGDGEAWKCLCNSTYTSTACCLVDNGIVWEEAV</sequence>
<dbReference type="AlphaFoldDB" id="A0AA39QUU8"/>
<keyword evidence="3" id="KW-1185">Reference proteome</keyword>
<reference evidence="2" key="1">
    <citation type="submission" date="2023-03" db="EMBL/GenBank/DDBJ databases">
        <title>Complete genome of Cladonia borealis.</title>
        <authorList>
            <person name="Park H."/>
        </authorList>
    </citation>
    <scope>NUCLEOTIDE SEQUENCE</scope>
    <source>
        <strain evidence="2">ANT050790</strain>
    </source>
</reference>
<keyword evidence="1" id="KW-0732">Signal</keyword>
<evidence type="ECO:0000313" key="3">
    <source>
        <dbReference type="Proteomes" id="UP001166286"/>
    </source>
</evidence>
<dbReference type="Proteomes" id="UP001166286">
    <property type="component" value="Unassembled WGS sequence"/>
</dbReference>
<proteinExistence type="predicted"/>
<evidence type="ECO:0000313" key="2">
    <source>
        <dbReference type="EMBL" id="KAK0509598.1"/>
    </source>
</evidence>
<organism evidence="2 3">
    <name type="scientific">Cladonia borealis</name>
    <dbReference type="NCBI Taxonomy" id="184061"/>
    <lineage>
        <taxon>Eukaryota</taxon>
        <taxon>Fungi</taxon>
        <taxon>Dikarya</taxon>
        <taxon>Ascomycota</taxon>
        <taxon>Pezizomycotina</taxon>
        <taxon>Lecanoromycetes</taxon>
        <taxon>OSLEUM clade</taxon>
        <taxon>Lecanoromycetidae</taxon>
        <taxon>Lecanorales</taxon>
        <taxon>Lecanorineae</taxon>
        <taxon>Cladoniaceae</taxon>
        <taxon>Cladonia</taxon>
    </lineage>
</organism>
<feature type="chain" id="PRO_5041344340" evidence="1">
    <location>
        <begin position="26"/>
        <end position="538"/>
    </location>
</feature>
<protein>
    <submittedName>
        <fullName evidence="2">Uncharacterized protein</fullName>
    </submittedName>
</protein>
<dbReference type="EMBL" id="JAFEKC020000018">
    <property type="protein sequence ID" value="KAK0509598.1"/>
    <property type="molecule type" value="Genomic_DNA"/>
</dbReference>
<gene>
    <name evidence="2" type="ORF">JMJ35_007992</name>
</gene>
<accession>A0AA39QUU8</accession>
<feature type="signal peptide" evidence="1">
    <location>
        <begin position="1"/>
        <end position="25"/>
    </location>
</feature>
<name>A0AA39QUU8_9LECA</name>